<dbReference type="PROSITE" id="PS50828">
    <property type="entry name" value="SMR"/>
    <property type="match status" value="1"/>
</dbReference>
<dbReference type="Proteomes" id="UP000187941">
    <property type="component" value="Chromosome"/>
</dbReference>
<organism evidence="2 3">
    <name type="scientific">Spirosoma montaniterrae</name>
    <dbReference type="NCBI Taxonomy" id="1178516"/>
    <lineage>
        <taxon>Bacteria</taxon>
        <taxon>Pseudomonadati</taxon>
        <taxon>Bacteroidota</taxon>
        <taxon>Cytophagia</taxon>
        <taxon>Cytophagales</taxon>
        <taxon>Cytophagaceae</taxon>
        <taxon>Spirosoma</taxon>
    </lineage>
</organism>
<dbReference type="RefSeq" id="WP_077131163.1">
    <property type="nucleotide sequence ID" value="NZ_CP014263.1"/>
</dbReference>
<name>A0A1P9WWH0_9BACT</name>
<dbReference type="Pfam" id="PF01713">
    <property type="entry name" value="Smr"/>
    <property type="match status" value="1"/>
</dbReference>
<dbReference type="Gene3D" id="2.60.40.1600">
    <property type="entry name" value="Smr-associated-like"/>
    <property type="match status" value="1"/>
</dbReference>
<evidence type="ECO:0000313" key="2">
    <source>
        <dbReference type="EMBL" id="AQG79729.1"/>
    </source>
</evidence>
<dbReference type="Gene3D" id="3.30.1370.110">
    <property type="match status" value="1"/>
</dbReference>
<dbReference type="InterPro" id="IPR002625">
    <property type="entry name" value="Smr_dom"/>
</dbReference>
<feature type="domain" description="Smr" evidence="1">
    <location>
        <begin position="287"/>
        <end position="351"/>
    </location>
</feature>
<dbReference type="InterPro" id="IPR036063">
    <property type="entry name" value="Smr_dom_sf"/>
</dbReference>
<evidence type="ECO:0000259" key="1">
    <source>
        <dbReference type="PROSITE" id="PS50828"/>
    </source>
</evidence>
<dbReference type="AlphaFoldDB" id="A0A1P9WWH0"/>
<accession>A0A1P9WWH0</accession>
<dbReference type="SUPFAM" id="SSF158949">
    <property type="entry name" value="Smr-associated domain-like"/>
    <property type="match status" value="1"/>
</dbReference>
<dbReference type="OrthoDB" id="1524810at2"/>
<dbReference type="STRING" id="1178516.AWR27_10560"/>
<dbReference type="KEGG" id="smon:AWR27_10560"/>
<dbReference type="InterPro" id="IPR036781">
    <property type="entry name" value="Smr_assoc-like_sf"/>
</dbReference>
<gene>
    <name evidence="2" type="ORF">AWR27_10560</name>
</gene>
<evidence type="ECO:0000313" key="3">
    <source>
        <dbReference type="Proteomes" id="UP000187941"/>
    </source>
</evidence>
<reference evidence="2 3" key="1">
    <citation type="submission" date="2016-01" db="EMBL/GenBank/DDBJ databases">
        <authorList>
            <person name="Oliw E.H."/>
        </authorList>
    </citation>
    <scope>NUCLEOTIDE SEQUENCE [LARGE SCALE GENOMIC DNA]</scope>
    <source>
        <strain evidence="2 3">DY10</strain>
    </source>
</reference>
<protein>
    <submittedName>
        <fullName evidence="2">DNA mismatch repair protein MutS</fullName>
    </submittedName>
</protein>
<proteinExistence type="predicted"/>
<sequence length="351" mass="38990">MNIGDRVRMLRAKEQGVVSRFLPGNIVEIEIEDGFRIPVMRSELVVVSPLEAERLLKTDAYAPQKTTTPGNTTTGASTPGQILANQGIYLGFVSVNDREYSLHVVNNTDWEFPYTIGEESAAPTGGVQFRGLHSGVLKAKSQQKLNDHYTHATFENWPTFVVQGLWFRPGKSNLRPPFVKRFRARAASFFKEKVTVPILNQPGFLTQLDADNVEGNVQPVPTSNRAAQTRPQPIRPDELKAEMLKPKSDVSPISVERPSSVVDLHIEALLPGDLRQRTPADLLKVQLDTFEKALENAIASGMSDITFIHGVGSGALRQELHKRLGQHPNVRFFEDAQKQKFGYGATKVTIK</sequence>
<dbReference type="EMBL" id="CP014263">
    <property type="protein sequence ID" value="AQG79729.1"/>
    <property type="molecule type" value="Genomic_DNA"/>
</dbReference>
<keyword evidence="3" id="KW-1185">Reference proteome</keyword>